<organism evidence="1 2">
    <name type="scientific">Roseateles agri</name>
    <dbReference type="NCBI Taxonomy" id="3098619"/>
    <lineage>
        <taxon>Bacteria</taxon>
        <taxon>Pseudomonadati</taxon>
        <taxon>Pseudomonadota</taxon>
        <taxon>Betaproteobacteria</taxon>
        <taxon>Burkholderiales</taxon>
        <taxon>Sphaerotilaceae</taxon>
        <taxon>Roseateles</taxon>
    </lineage>
</organism>
<dbReference type="EMBL" id="JAXCLA010000003">
    <property type="protein sequence ID" value="MDY0745040.1"/>
    <property type="molecule type" value="Genomic_DNA"/>
</dbReference>
<dbReference type="PIRSF" id="PIRSF020565">
    <property type="entry name" value="3Ho_Ac_ACP_DH_prd"/>
    <property type="match status" value="1"/>
</dbReference>
<dbReference type="InterPro" id="IPR016776">
    <property type="entry name" value="ApeP-like_dehydratase"/>
</dbReference>
<dbReference type="InterPro" id="IPR029069">
    <property type="entry name" value="HotDog_dom_sf"/>
</dbReference>
<keyword evidence="2" id="KW-1185">Reference proteome</keyword>
<dbReference type="Pfam" id="PF22817">
    <property type="entry name" value="ApeP-like"/>
    <property type="match status" value="1"/>
</dbReference>
<proteinExistence type="predicted"/>
<dbReference type="RefSeq" id="WP_320422942.1">
    <property type="nucleotide sequence ID" value="NZ_JAXCLA010000003.1"/>
</dbReference>
<evidence type="ECO:0000313" key="2">
    <source>
        <dbReference type="Proteomes" id="UP001285263"/>
    </source>
</evidence>
<dbReference type="Gene3D" id="3.10.129.10">
    <property type="entry name" value="Hotdog Thioesterase"/>
    <property type="match status" value="1"/>
</dbReference>
<gene>
    <name evidence="1" type="ORF">SNE35_11000</name>
</gene>
<comment type="caution">
    <text evidence="1">The sequence shown here is derived from an EMBL/GenBank/DDBJ whole genome shotgun (WGS) entry which is preliminary data.</text>
</comment>
<name>A0ABU5DFI2_9BURK</name>
<dbReference type="SUPFAM" id="SSF54637">
    <property type="entry name" value="Thioesterase/thiol ester dehydrase-isomerase"/>
    <property type="match status" value="1"/>
</dbReference>
<evidence type="ECO:0000313" key="1">
    <source>
        <dbReference type="EMBL" id="MDY0745040.1"/>
    </source>
</evidence>
<sequence length="159" mass="16827">MSPRWTIEELVPHAGRMSLLGGLVGTEGDALEAELTIAPDDLFFDALGPGSGVGGWVGIEYMAQAVAAWAGAQARAAGGGPKIGFLLGSRRYQCSRSAFRAGERLRIRVRREFQADNGLGQFDCAIEIAGETVATAQLTVFGPEDPAAFLNNESGRQDE</sequence>
<protein>
    <submittedName>
        <fullName evidence="1">3-hydroxylacyl-ACP dehydratase</fullName>
    </submittedName>
</protein>
<accession>A0ABU5DFI2</accession>
<reference evidence="1 2" key="1">
    <citation type="submission" date="2023-11" db="EMBL/GenBank/DDBJ databases">
        <title>Paucibacter sp. nov., isolated from fresh soil in Korea.</title>
        <authorList>
            <person name="Le N.T.T."/>
        </authorList>
    </citation>
    <scope>NUCLEOTIDE SEQUENCE [LARGE SCALE GENOMIC DNA]</scope>
    <source>
        <strain evidence="1 2">R3-3</strain>
    </source>
</reference>
<dbReference type="Proteomes" id="UP001285263">
    <property type="component" value="Unassembled WGS sequence"/>
</dbReference>